<dbReference type="InterPro" id="IPR052898">
    <property type="entry name" value="ACAD10-like"/>
</dbReference>
<dbReference type="Gene3D" id="1.10.150.240">
    <property type="entry name" value="Putative phosphatase, domain 2"/>
    <property type="match status" value="1"/>
</dbReference>
<dbReference type="Gene3D" id="3.40.50.1000">
    <property type="entry name" value="HAD superfamily/HAD-like"/>
    <property type="match status" value="1"/>
</dbReference>
<evidence type="ECO:0000313" key="1">
    <source>
        <dbReference type="EMBL" id="TEB35958.1"/>
    </source>
</evidence>
<name>A0A4Y7TPW2_COPMI</name>
<dbReference type="PRINTS" id="PR00413">
    <property type="entry name" value="HADHALOGNASE"/>
</dbReference>
<dbReference type="OrthoDB" id="1694274at2759"/>
<organism evidence="1 2">
    <name type="scientific">Coprinellus micaceus</name>
    <name type="common">Glistening ink-cap mushroom</name>
    <name type="synonym">Coprinus micaceus</name>
    <dbReference type="NCBI Taxonomy" id="71717"/>
    <lineage>
        <taxon>Eukaryota</taxon>
        <taxon>Fungi</taxon>
        <taxon>Dikarya</taxon>
        <taxon>Basidiomycota</taxon>
        <taxon>Agaricomycotina</taxon>
        <taxon>Agaricomycetes</taxon>
        <taxon>Agaricomycetidae</taxon>
        <taxon>Agaricales</taxon>
        <taxon>Agaricineae</taxon>
        <taxon>Psathyrellaceae</taxon>
        <taxon>Coprinellus</taxon>
    </lineage>
</organism>
<dbReference type="InterPro" id="IPR023198">
    <property type="entry name" value="PGP-like_dom2"/>
</dbReference>
<dbReference type="AlphaFoldDB" id="A0A4Y7TPW2"/>
<dbReference type="SUPFAM" id="SSF56784">
    <property type="entry name" value="HAD-like"/>
    <property type="match status" value="1"/>
</dbReference>
<dbReference type="PANTHER" id="PTHR47829:SF1">
    <property type="entry name" value="HAD FAMILY PHOSPHATASE"/>
    <property type="match status" value="1"/>
</dbReference>
<dbReference type="InterPro" id="IPR023214">
    <property type="entry name" value="HAD_sf"/>
</dbReference>
<dbReference type="SFLD" id="SFLDS00003">
    <property type="entry name" value="Haloacid_Dehalogenase"/>
    <property type="match status" value="1"/>
</dbReference>
<protein>
    <submittedName>
        <fullName evidence="1">HAD-like protein</fullName>
    </submittedName>
</protein>
<dbReference type="NCBIfam" id="TIGR01509">
    <property type="entry name" value="HAD-SF-IA-v3"/>
    <property type="match status" value="1"/>
</dbReference>
<dbReference type="InterPro" id="IPR006439">
    <property type="entry name" value="HAD-SF_hydro_IA"/>
</dbReference>
<keyword evidence="2" id="KW-1185">Reference proteome</keyword>
<dbReference type="CDD" id="cd02603">
    <property type="entry name" value="HAD_sEH-N_like"/>
    <property type="match status" value="1"/>
</dbReference>
<gene>
    <name evidence="1" type="ORF">FA13DRAFT_1683167</name>
</gene>
<accession>A0A4Y7TPW2</accession>
<dbReference type="PANTHER" id="PTHR47829">
    <property type="entry name" value="HYDROLASE, PUTATIVE (AFU_ORTHOLOGUE AFUA_1G12880)-RELATED"/>
    <property type="match status" value="1"/>
</dbReference>
<dbReference type="EMBL" id="QPFP01000006">
    <property type="protein sequence ID" value="TEB35958.1"/>
    <property type="molecule type" value="Genomic_DNA"/>
</dbReference>
<dbReference type="Proteomes" id="UP000298030">
    <property type="component" value="Unassembled WGS sequence"/>
</dbReference>
<dbReference type="SFLD" id="SFLDG01129">
    <property type="entry name" value="C1.5:_HAD__Beta-PGM__Phosphata"/>
    <property type="match status" value="1"/>
</dbReference>
<reference evidence="1 2" key="1">
    <citation type="journal article" date="2019" name="Nat. Ecol. Evol.">
        <title>Megaphylogeny resolves global patterns of mushroom evolution.</title>
        <authorList>
            <person name="Varga T."/>
            <person name="Krizsan K."/>
            <person name="Foldi C."/>
            <person name="Dima B."/>
            <person name="Sanchez-Garcia M."/>
            <person name="Sanchez-Ramirez S."/>
            <person name="Szollosi G.J."/>
            <person name="Szarkandi J.G."/>
            <person name="Papp V."/>
            <person name="Albert L."/>
            <person name="Andreopoulos W."/>
            <person name="Angelini C."/>
            <person name="Antonin V."/>
            <person name="Barry K.W."/>
            <person name="Bougher N.L."/>
            <person name="Buchanan P."/>
            <person name="Buyck B."/>
            <person name="Bense V."/>
            <person name="Catcheside P."/>
            <person name="Chovatia M."/>
            <person name="Cooper J."/>
            <person name="Damon W."/>
            <person name="Desjardin D."/>
            <person name="Finy P."/>
            <person name="Geml J."/>
            <person name="Haridas S."/>
            <person name="Hughes K."/>
            <person name="Justo A."/>
            <person name="Karasinski D."/>
            <person name="Kautmanova I."/>
            <person name="Kiss B."/>
            <person name="Kocsube S."/>
            <person name="Kotiranta H."/>
            <person name="LaButti K.M."/>
            <person name="Lechner B.E."/>
            <person name="Liimatainen K."/>
            <person name="Lipzen A."/>
            <person name="Lukacs Z."/>
            <person name="Mihaltcheva S."/>
            <person name="Morgado L.N."/>
            <person name="Niskanen T."/>
            <person name="Noordeloos M.E."/>
            <person name="Ohm R.A."/>
            <person name="Ortiz-Santana B."/>
            <person name="Ovrebo C."/>
            <person name="Racz N."/>
            <person name="Riley R."/>
            <person name="Savchenko A."/>
            <person name="Shiryaev A."/>
            <person name="Soop K."/>
            <person name="Spirin V."/>
            <person name="Szebenyi C."/>
            <person name="Tomsovsky M."/>
            <person name="Tulloss R.E."/>
            <person name="Uehling J."/>
            <person name="Grigoriev I.V."/>
            <person name="Vagvolgyi C."/>
            <person name="Papp T."/>
            <person name="Martin F.M."/>
            <person name="Miettinen O."/>
            <person name="Hibbett D.S."/>
            <person name="Nagy L.G."/>
        </authorList>
    </citation>
    <scope>NUCLEOTIDE SEQUENCE [LARGE SCALE GENOMIC DNA]</scope>
    <source>
        <strain evidence="1 2">FP101781</strain>
    </source>
</reference>
<dbReference type="InterPro" id="IPR036412">
    <property type="entry name" value="HAD-like_sf"/>
</dbReference>
<dbReference type="Pfam" id="PF00702">
    <property type="entry name" value="Hydrolase"/>
    <property type="match status" value="1"/>
</dbReference>
<dbReference type="STRING" id="71717.A0A4Y7TPW2"/>
<proteinExistence type="predicted"/>
<evidence type="ECO:0000313" key="2">
    <source>
        <dbReference type="Proteomes" id="UP000298030"/>
    </source>
</evidence>
<sequence length="268" mass="30103">MRTVSPSPQPQECRVYKAVIFDIGGVVMRSPFIAIAAYEQNLGLPIDYINTSIVGYGSQGAWQKFERGEIDILDFYPAFGRELSDTVHGNRCYRKYCERKGIPCPQLPETLAVNGRELFGAMMHASQTYDPYIREAILRIRAAGKHRVIALTNNFAKIDVPAAELNFLGWGEGVIPDHLRDLFDDFCDSSALGMRKPEPEFYLVACRRNKIKPTEAIFLDDIGLNLKAAKALGMDTILVQIGKTLEAVKELERRIEMKLIDSKSDAKL</sequence>
<dbReference type="GO" id="GO:0016791">
    <property type="term" value="F:phosphatase activity"/>
    <property type="evidence" value="ECO:0007669"/>
    <property type="project" value="UniProtKB-ARBA"/>
</dbReference>
<comment type="caution">
    <text evidence="1">The sequence shown here is derived from an EMBL/GenBank/DDBJ whole genome shotgun (WGS) entry which is preliminary data.</text>
</comment>